<dbReference type="GO" id="GO:0016787">
    <property type="term" value="F:hydrolase activity"/>
    <property type="evidence" value="ECO:0007669"/>
    <property type="project" value="UniProtKB-KW"/>
</dbReference>
<dbReference type="AlphaFoldDB" id="A0A6P1EB98"/>
<dbReference type="Pfam" id="PF05013">
    <property type="entry name" value="FGase"/>
    <property type="match status" value="1"/>
</dbReference>
<dbReference type="InterPro" id="IPR007709">
    <property type="entry name" value="N-FG_amidohydro"/>
</dbReference>
<organism evidence="1 2">
    <name type="scientific">Lentilactobacillus hilgardii</name>
    <name type="common">Lactobacillus hilgardii</name>
    <dbReference type="NCBI Taxonomy" id="1588"/>
    <lineage>
        <taxon>Bacteria</taxon>
        <taxon>Bacillati</taxon>
        <taxon>Bacillota</taxon>
        <taxon>Bacilli</taxon>
        <taxon>Lactobacillales</taxon>
        <taxon>Lactobacillaceae</taxon>
        <taxon>Lentilactobacillus</taxon>
    </lineage>
</organism>
<dbReference type="Proteomes" id="UP000465035">
    <property type="component" value="Chromosome"/>
</dbReference>
<keyword evidence="1" id="KW-0378">Hydrolase</keyword>
<evidence type="ECO:0000313" key="1">
    <source>
        <dbReference type="EMBL" id="QHB53410.1"/>
    </source>
</evidence>
<dbReference type="SUPFAM" id="SSF53187">
    <property type="entry name" value="Zn-dependent exopeptidases"/>
    <property type="match status" value="1"/>
</dbReference>
<dbReference type="Gene3D" id="3.40.630.40">
    <property type="entry name" value="Zn-dependent exopeptidases"/>
    <property type="match status" value="1"/>
</dbReference>
<sequence>MDLPHSGTRITNEMTKALLPNAILANTDWFLKELYHFLPEMGFTVIENNLNRYLIDPNRDPNEDLTGDYYHLVYAKNTFGHPLYKRPLTSTEINNRLMGFYQPYHDQLQQLLENKRNVFGSALLIDLHSFAEYTHPSLNPTADIVLGNDFNRTTSKKTFNYFQRLFTQRQYSVANNFPFRGGYITRHYGSQKGIFSIQIELRYKKYIEDRYFDEEILTHWDPIIFNHAQLQLQQVFKTLASDLDNGQLFFN</sequence>
<reference evidence="1 2" key="1">
    <citation type="submission" date="2019-12" db="EMBL/GenBank/DDBJ databases">
        <title>Lactobacillus hilgardii FLUB.</title>
        <authorList>
            <person name="Gustaw K."/>
        </authorList>
    </citation>
    <scope>NUCLEOTIDE SEQUENCE [LARGE SCALE GENOMIC DNA]</scope>
    <source>
        <strain evidence="1 2">FLUB</strain>
    </source>
</reference>
<dbReference type="EMBL" id="CP047121">
    <property type="protein sequence ID" value="QHB53410.1"/>
    <property type="molecule type" value="Genomic_DNA"/>
</dbReference>
<proteinExistence type="predicted"/>
<name>A0A6P1EB98_LENHI</name>
<evidence type="ECO:0000313" key="2">
    <source>
        <dbReference type="Proteomes" id="UP000465035"/>
    </source>
</evidence>
<accession>A0A6P1EB98</accession>
<gene>
    <name evidence="1" type="ORF">GQR93_07780</name>
</gene>
<protein>
    <submittedName>
        <fullName evidence="1">N-formylglutamate amidohydrolase</fullName>
    </submittedName>
</protein>